<keyword evidence="11" id="KW-1185">Reference proteome</keyword>
<name>A0A142JK11_9BURK</name>
<feature type="transmembrane region" description="Helical" evidence="9">
    <location>
        <begin position="34"/>
        <end position="53"/>
    </location>
</feature>
<protein>
    <submittedName>
        <fullName evidence="10">K+/H+ antiporter subunit F</fullName>
    </submittedName>
</protein>
<sequence>MLAIVIPVCLAILGLAFLLTLGRLLRGPSLPDRIVALDTLNINAIALIVVLGISLDSAVFFEAALLIAVMGFVATVALSKYLQRGDIIEY</sequence>
<gene>
    <name evidence="10" type="ORF">A2G96_12140</name>
</gene>
<evidence type="ECO:0000313" key="11">
    <source>
        <dbReference type="Proteomes" id="UP000075238"/>
    </source>
</evidence>
<dbReference type="STRING" id="1796606.A2G96_12140"/>
<evidence type="ECO:0000256" key="4">
    <source>
        <dbReference type="ARBA" id="ARBA00022475"/>
    </source>
</evidence>
<organism evidence="10 11">
    <name type="scientific">Cupriavidus nantongensis</name>
    <dbReference type="NCBI Taxonomy" id="1796606"/>
    <lineage>
        <taxon>Bacteria</taxon>
        <taxon>Pseudomonadati</taxon>
        <taxon>Pseudomonadota</taxon>
        <taxon>Betaproteobacteria</taxon>
        <taxon>Burkholderiales</taxon>
        <taxon>Burkholderiaceae</taxon>
        <taxon>Cupriavidus</taxon>
    </lineage>
</organism>
<dbReference type="PANTHER" id="PTHR34702">
    <property type="entry name" value="NA(+)/H(+) ANTIPORTER SUBUNIT F1"/>
    <property type="match status" value="1"/>
</dbReference>
<dbReference type="RefSeq" id="WP_025586311.1">
    <property type="nucleotide sequence ID" value="NZ_CP014844.1"/>
</dbReference>
<keyword evidence="5 9" id="KW-0812">Transmembrane</keyword>
<evidence type="ECO:0000256" key="1">
    <source>
        <dbReference type="ARBA" id="ARBA00004651"/>
    </source>
</evidence>
<accession>A0A142JK11</accession>
<keyword evidence="6 9" id="KW-1133">Transmembrane helix</keyword>
<evidence type="ECO:0000313" key="10">
    <source>
        <dbReference type="EMBL" id="AMR78423.1"/>
    </source>
</evidence>
<dbReference type="GO" id="GO:0005886">
    <property type="term" value="C:plasma membrane"/>
    <property type="evidence" value="ECO:0007669"/>
    <property type="project" value="UniProtKB-SubCell"/>
</dbReference>
<keyword evidence="7 8" id="KW-0472">Membrane</keyword>
<evidence type="ECO:0000256" key="8">
    <source>
        <dbReference type="PIRNR" id="PIRNR028784"/>
    </source>
</evidence>
<feature type="transmembrane region" description="Helical" evidence="9">
    <location>
        <begin position="60"/>
        <end position="82"/>
    </location>
</feature>
<proteinExistence type="inferred from homology"/>
<dbReference type="InterPro" id="IPR007208">
    <property type="entry name" value="MrpF/PhaF-like"/>
</dbReference>
<evidence type="ECO:0000256" key="3">
    <source>
        <dbReference type="ARBA" id="ARBA00022448"/>
    </source>
</evidence>
<dbReference type="OrthoDB" id="9800226at2"/>
<dbReference type="Proteomes" id="UP000075238">
    <property type="component" value="Chromosome 1"/>
</dbReference>
<evidence type="ECO:0000256" key="6">
    <source>
        <dbReference type="ARBA" id="ARBA00022989"/>
    </source>
</evidence>
<comment type="similarity">
    <text evidence="2 8">Belongs to the CPA3 antiporters (TC 2.A.63) subunit F family.</text>
</comment>
<dbReference type="PIRSF" id="PIRSF028784">
    <property type="entry name" value="MrpF"/>
    <property type="match status" value="1"/>
</dbReference>
<dbReference type="PANTHER" id="PTHR34702:SF1">
    <property type="entry name" value="NA(+)_H(+) ANTIPORTER SUBUNIT F"/>
    <property type="match status" value="1"/>
</dbReference>
<keyword evidence="3 8" id="KW-0813">Transport</keyword>
<dbReference type="KEGG" id="cnan:A2G96_12140"/>
<evidence type="ECO:0000256" key="5">
    <source>
        <dbReference type="ARBA" id="ARBA00022692"/>
    </source>
</evidence>
<dbReference type="GO" id="GO:0015385">
    <property type="term" value="F:sodium:proton antiporter activity"/>
    <property type="evidence" value="ECO:0007669"/>
    <property type="project" value="TreeGrafter"/>
</dbReference>
<dbReference type="AlphaFoldDB" id="A0A142JK11"/>
<evidence type="ECO:0000256" key="9">
    <source>
        <dbReference type="SAM" id="Phobius"/>
    </source>
</evidence>
<keyword evidence="8" id="KW-0406">Ion transport</keyword>
<reference evidence="10 11" key="1">
    <citation type="submission" date="2016-03" db="EMBL/GenBank/DDBJ databases">
        <title>Complete genome sequence of a novel chlorpyrifos degrading bacterium, Cupriavidus nantongensis sp. X1.</title>
        <authorList>
            <person name="Fang L."/>
        </authorList>
    </citation>
    <scope>NUCLEOTIDE SEQUENCE [LARGE SCALE GENOMIC DNA]</scope>
    <source>
        <strain evidence="10 11">X1</strain>
    </source>
</reference>
<dbReference type="EMBL" id="CP014844">
    <property type="protein sequence ID" value="AMR78423.1"/>
    <property type="molecule type" value="Genomic_DNA"/>
</dbReference>
<comment type="subcellular location">
    <subcellularLocation>
        <location evidence="1 8">Cell membrane</location>
        <topology evidence="1 8">Multi-pass membrane protein</topology>
    </subcellularLocation>
</comment>
<keyword evidence="4 8" id="KW-1003">Cell membrane</keyword>
<dbReference type="NCBIfam" id="NF004812">
    <property type="entry name" value="PRK06161.1"/>
    <property type="match status" value="1"/>
</dbReference>
<dbReference type="Pfam" id="PF04066">
    <property type="entry name" value="MrpF_PhaF"/>
    <property type="match status" value="1"/>
</dbReference>
<keyword evidence="8" id="KW-0050">Antiport</keyword>
<evidence type="ECO:0000256" key="7">
    <source>
        <dbReference type="ARBA" id="ARBA00023136"/>
    </source>
</evidence>
<evidence type="ECO:0000256" key="2">
    <source>
        <dbReference type="ARBA" id="ARBA00009212"/>
    </source>
</evidence>